<comment type="caution">
    <text evidence="1">The sequence shown here is derived from an EMBL/GenBank/DDBJ whole genome shotgun (WGS) entry which is preliminary data.</text>
</comment>
<accession>A0ABT5MMV4</accession>
<gene>
    <name evidence="1" type="ORF">PSQ39_21370</name>
</gene>
<reference evidence="1 2" key="1">
    <citation type="submission" date="2023-02" db="EMBL/GenBank/DDBJ databases">
        <title>Bacterial whole genome sequence for Curvibacter sp. HBC28.</title>
        <authorList>
            <person name="Le V."/>
            <person name="Ko S.-R."/>
            <person name="Ahn C.-Y."/>
            <person name="Oh H.-M."/>
        </authorList>
    </citation>
    <scope>NUCLEOTIDE SEQUENCE [LARGE SCALE GENOMIC DNA]</scope>
    <source>
        <strain evidence="1 2">HBC28</strain>
    </source>
</reference>
<evidence type="ECO:0000313" key="2">
    <source>
        <dbReference type="Proteomes" id="UP001528672"/>
    </source>
</evidence>
<dbReference type="RefSeq" id="WP_273929668.1">
    <property type="nucleotide sequence ID" value="NZ_JAQSIO010000016.1"/>
</dbReference>
<sequence>MSGQPEKRAFACTRDNLPEFRAAVRRWPELDALVKDLHSSGYLPGLRAVRIELTGPSEVLAQGLGAIDFQNAPSAPNGGSHEA</sequence>
<name>A0ABT5MMV4_9BURK</name>
<evidence type="ECO:0000313" key="1">
    <source>
        <dbReference type="EMBL" id="MDD0817199.1"/>
    </source>
</evidence>
<proteinExistence type="predicted"/>
<dbReference type="EMBL" id="JAQSIO010000016">
    <property type="protein sequence ID" value="MDD0817199.1"/>
    <property type="molecule type" value="Genomic_DNA"/>
</dbReference>
<organism evidence="1 2">
    <name type="scientific">Curvibacter microcysteis</name>
    <dbReference type="NCBI Taxonomy" id="3026419"/>
    <lineage>
        <taxon>Bacteria</taxon>
        <taxon>Pseudomonadati</taxon>
        <taxon>Pseudomonadota</taxon>
        <taxon>Betaproteobacteria</taxon>
        <taxon>Burkholderiales</taxon>
        <taxon>Comamonadaceae</taxon>
        <taxon>Curvibacter</taxon>
    </lineage>
</organism>
<keyword evidence="2" id="KW-1185">Reference proteome</keyword>
<protein>
    <submittedName>
        <fullName evidence="1">Uncharacterized protein</fullName>
    </submittedName>
</protein>
<dbReference type="Proteomes" id="UP001528672">
    <property type="component" value="Unassembled WGS sequence"/>
</dbReference>